<dbReference type="AlphaFoldDB" id="A0AA35L2W4"/>
<feature type="signal peptide" evidence="1">
    <location>
        <begin position="1"/>
        <end position="19"/>
    </location>
</feature>
<feature type="chain" id="PRO_5041218922" description="Secreted protein" evidence="1">
    <location>
        <begin position="20"/>
        <end position="148"/>
    </location>
</feature>
<evidence type="ECO:0008006" key="4">
    <source>
        <dbReference type="Google" id="ProtNLM"/>
    </source>
</evidence>
<dbReference type="Proteomes" id="UP001178461">
    <property type="component" value="Chromosome 12"/>
</dbReference>
<evidence type="ECO:0000256" key="1">
    <source>
        <dbReference type="SAM" id="SignalP"/>
    </source>
</evidence>
<keyword evidence="1" id="KW-0732">Signal</keyword>
<dbReference type="EMBL" id="OX395137">
    <property type="protein sequence ID" value="CAI5788114.1"/>
    <property type="molecule type" value="Genomic_DNA"/>
</dbReference>
<keyword evidence="3" id="KW-1185">Reference proteome</keyword>
<gene>
    <name evidence="2" type="ORF">PODLI_1B010257</name>
</gene>
<proteinExistence type="predicted"/>
<organism evidence="2 3">
    <name type="scientific">Podarcis lilfordi</name>
    <name type="common">Lilford's wall lizard</name>
    <dbReference type="NCBI Taxonomy" id="74358"/>
    <lineage>
        <taxon>Eukaryota</taxon>
        <taxon>Metazoa</taxon>
        <taxon>Chordata</taxon>
        <taxon>Craniata</taxon>
        <taxon>Vertebrata</taxon>
        <taxon>Euteleostomi</taxon>
        <taxon>Lepidosauria</taxon>
        <taxon>Squamata</taxon>
        <taxon>Bifurcata</taxon>
        <taxon>Unidentata</taxon>
        <taxon>Episquamata</taxon>
        <taxon>Laterata</taxon>
        <taxon>Lacertibaenia</taxon>
        <taxon>Lacertidae</taxon>
        <taxon>Podarcis</taxon>
    </lineage>
</organism>
<sequence length="148" mass="16231">MQNIYFLLLSTLPFGTVLPAANEKHCFALTSPHHWARSGEHSNLKGEPRGTSLFSEMLGYTFQTKGQNAQLPTATASIAGALTGSREEESLLQVEDGKRSLFMESAKEVTKNENEDDSLLSASTPFVVSFKTSSLPICATSRNCFLRR</sequence>
<protein>
    <recommendedName>
        <fullName evidence="4">Secreted protein</fullName>
    </recommendedName>
</protein>
<evidence type="ECO:0000313" key="3">
    <source>
        <dbReference type="Proteomes" id="UP001178461"/>
    </source>
</evidence>
<name>A0AA35L2W4_9SAUR</name>
<accession>A0AA35L2W4</accession>
<evidence type="ECO:0000313" key="2">
    <source>
        <dbReference type="EMBL" id="CAI5788114.1"/>
    </source>
</evidence>
<reference evidence="2" key="1">
    <citation type="submission" date="2022-12" db="EMBL/GenBank/DDBJ databases">
        <authorList>
            <person name="Alioto T."/>
            <person name="Alioto T."/>
            <person name="Gomez Garrido J."/>
        </authorList>
    </citation>
    <scope>NUCLEOTIDE SEQUENCE</scope>
</reference>